<dbReference type="PRINTS" id="PR00069">
    <property type="entry name" value="ALDKETRDTASE"/>
</dbReference>
<evidence type="ECO:0000313" key="3">
    <source>
        <dbReference type="Proteomes" id="UP001596108"/>
    </source>
</evidence>
<dbReference type="Pfam" id="PF00248">
    <property type="entry name" value="Aldo_ket_red"/>
    <property type="match status" value="1"/>
</dbReference>
<accession>A0ABW0QVN0</accession>
<organism evidence="2 3">
    <name type="scientific">Cohnella yongneupensis</name>
    <dbReference type="NCBI Taxonomy" id="425006"/>
    <lineage>
        <taxon>Bacteria</taxon>
        <taxon>Bacillati</taxon>
        <taxon>Bacillota</taxon>
        <taxon>Bacilli</taxon>
        <taxon>Bacillales</taxon>
        <taxon>Paenibacillaceae</taxon>
        <taxon>Cohnella</taxon>
    </lineage>
</organism>
<keyword evidence="3" id="KW-1185">Reference proteome</keyword>
<evidence type="ECO:0000313" key="2">
    <source>
        <dbReference type="EMBL" id="MFC5528830.1"/>
    </source>
</evidence>
<dbReference type="Proteomes" id="UP001596108">
    <property type="component" value="Unassembled WGS sequence"/>
</dbReference>
<dbReference type="InterPro" id="IPR050523">
    <property type="entry name" value="AKR_Detox_Biosynth"/>
</dbReference>
<dbReference type="SUPFAM" id="SSF51430">
    <property type="entry name" value="NAD(P)-linked oxidoreductase"/>
    <property type="match status" value="1"/>
</dbReference>
<dbReference type="RefSeq" id="WP_378110697.1">
    <property type="nucleotide sequence ID" value="NZ_JBHSNC010000013.1"/>
</dbReference>
<gene>
    <name evidence="2" type="ORF">ACFPQ4_05085</name>
</gene>
<evidence type="ECO:0000259" key="1">
    <source>
        <dbReference type="Pfam" id="PF00248"/>
    </source>
</evidence>
<dbReference type="InterPro" id="IPR020471">
    <property type="entry name" value="AKR"/>
</dbReference>
<dbReference type="Gene3D" id="3.20.20.100">
    <property type="entry name" value="NADP-dependent oxidoreductase domain"/>
    <property type="match status" value="1"/>
</dbReference>
<dbReference type="EC" id="1.-.-.-" evidence="2"/>
<sequence>MRTIKLGTSTLDVPVVAVGCMRINSLDKPQAERFVRTALDLGANFFEHADIYGTGKCEEIFADAIQMSPSVRDQVILQSKCGIRPDKGMFDFSKEHILTSVDAILKRLRTDYLDVLLLHRPDTLVEPEEVAAAFDQLESSGKVRHFGVSNQNPMQIELLKKSVKQPLVANQLQLSITNATMISQGFNVNMENGAAVNRDGSILDYCRLNDITIQPWSPFQYGFFEGVFLGNNEKFPELNKTIDEIAAKYGVSNTTIAVAWLLRHPANMQPVIGTMNIERLQDCCKAADIRLTREEWYSIFRSAGNILP</sequence>
<keyword evidence="2" id="KW-0560">Oxidoreductase</keyword>
<dbReference type="GO" id="GO:0016491">
    <property type="term" value="F:oxidoreductase activity"/>
    <property type="evidence" value="ECO:0007669"/>
    <property type="project" value="UniProtKB-KW"/>
</dbReference>
<dbReference type="EMBL" id="JBHSNC010000013">
    <property type="protein sequence ID" value="MFC5528830.1"/>
    <property type="molecule type" value="Genomic_DNA"/>
</dbReference>
<dbReference type="PANTHER" id="PTHR43364:SF1">
    <property type="entry name" value="OXIDOREDUCTASE YDHF"/>
    <property type="match status" value="1"/>
</dbReference>
<dbReference type="CDD" id="cd19092">
    <property type="entry name" value="AKR_BsYcsN_EcYdhF-like"/>
    <property type="match status" value="1"/>
</dbReference>
<proteinExistence type="predicted"/>
<name>A0ABW0QVN0_9BACL</name>
<dbReference type="PANTHER" id="PTHR43364">
    <property type="entry name" value="NADH-SPECIFIC METHYLGLYOXAL REDUCTASE-RELATED"/>
    <property type="match status" value="1"/>
</dbReference>
<dbReference type="InterPro" id="IPR036812">
    <property type="entry name" value="NAD(P)_OxRdtase_dom_sf"/>
</dbReference>
<dbReference type="InterPro" id="IPR023210">
    <property type="entry name" value="NADP_OxRdtase_dom"/>
</dbReference>
<comment type="caution">
    <text evidence="2">The sequence shown here is derived from an EMBL/GenBank/DDBJ whole genome shotgun (WGS) entry which is preliminary data.</text>
</comment>
<feature type="domain" description="NADP-dependent oxidoreductase" evidence="1">
    <location>
        <begin position="17"/>
        <end position="299"/>
    </location>
</feature>
<reference evidence="3" key="1">
    <citation type="journal article" date="2019" name="Int. J. Syst. Evol. Microbiol.">
        <title>The Global Catalogue of Microorganisms (GCM) 10K type strain sequencing project: providing services to taxonomists for standard genome sequencing and annotation.</title>
        <authorList>
            <consortium name="The Broad Institute Genomics Platform"/>
            <consortium name="The Broad Institute Genome Sequencing Center for Infectious Disease"/>
            <person name="Wu L."/>
            <person name="Ma J."/>
        </authorList>
    </citation>
    <scope>NUCLEOTIDE SEQUENCE [LARGE SCALE GENOMIC DNA]</scope>
    <source>
        <strain evidence="3">CGMCC 1.18578</strain>
    </source>
</reference>
<protein>
    <submittedName>
        <fullName evidence="2">Aldo/keto reductase family oxidoreductase</fullName>
        <ecNumber evidence="2">1.-.-.-</ecNumber>
    </submittedName>
</protein>